<dbReference type="EMBL" id="CP047180">
    <property type="protein sequence ID" value="QHC63356.1"/>
    <property type="molecule type" value="Genomic_DNA"/>
</dbReference>
<evidence type="ECO:0000256" key="1">
    <source>
        <dbReference type="SAM" id="MobiDB-lite"/>
    </source>
</evidence>
<feature type="region of interest" description="Disordered" evidence="1">
    <location>
        <begin position="1"/>
        <end position="39"/>
    </location>
</feature>
<organism evidence="3 4">
    <name type="scientific">Rathayibacter festucae</name>
    <dbReference type="NCBI Taxonomy" id="110937"/>
    <lineage>
        <taxon>Bacteria</taxon>
        <taxon>Bacillati</taxon>
        <taxon>Actinomycetota</taxon>
        <taxon>Actinomycetes</taxon>
        <taxon>Micrococcales</taxon>
        <taxon>Microbacteriaceae</taxon>
        <taxon>Rathayibacter</taxon>
    </lineage>
</organism>
<protein>
    <submittedName>
        <fullName evidence="3">Uncharacterized protein</fullName>
    </submittedName>
</protein>
<reference evidence="4" key="1">
    <citation type="submission" date="2019-12" db="EMBL/GenBank/DDBJ databases">
        <title>Complete and draft genome sequences of new strains and members of some known species of the genus Rathayibacter isolated from plants.</title>
        <authorList>
            <person name="Tarlachkov S.V."/>
            <person name="Starodumova I.P."/>
            <person name="Dorofeeva L.V."/>
            <person name="Prisyazhnaya N.V."/>
            <person name="Leyn S."/>
            <person name="Zlamal J."/>
            <person name="Elan M."/>
            <person name="Osterman A.L."/>
            <person name="Nadler S."/>
            <person name="Subbotin S.A."/>
            <person name="Evtushenko L.I."/>
        </authorList>
    </citation>
    <scope>NUCLEOTIDE SEQUENCE [LARGE SCALE GENOMIC DNA]</scope>
    <source>
        <strain evidence="4">VKM Ac-2802</strain>
    </source>
</reference>
<keyword evidence="2" id="KW-1133">Transmembrane helix</keyword>
<evidence type="ECO:0000256" key="2">
    <source>
        <dbReference type="SAM" id="Phobius"/>
    </source>
</evidence>
<feature type="compositionally biased region" description="Low complexity" evidence="1">
    <location>
        <begin position="111"/>
        <end position="132"/>
    </location>
</feature>
<feature type="transmembrane region" description="Helical" evidence="2">
    <location>
        <begin position="45"/>
        <end position="67"/>
    </location>
</feature>
<evidence type="ECO:0000313" key="4">
    <source>
        <dbReference type="Proteomes" id="UP000464597"/>
    </source>
</evidence>
<feature type="compositionally biased region" description="Low complexity" evidence="1">
    <location>
        <begin position="9"/>
        <end position="36"/>
    </location>
</feature>
<feature type="region of interest" description="Disordered" evidence="1">
    <location>
        <begin position="74"/>
        <end position="132"/>
    </location>
</feature>
<accession>A0ABX6H0N9</accession>
<keyword evidence="2" id="KW-0472">Membrane</keyword>
<keyword evidence="2" id="KW-0812">Transmembrane</keyword>
<gene>
    <name evidence="3" type="ORF">GSU69_12155</name>
</gene>
<dbReference type="Proteomes" id="UP000464597">
    <property type="component" value="Chromosome"/>
</dbReference>
<evidence type="ECO:0000313" key="3">
    <source>
        <dbReference type="EMBL" id="QHC63356.1"/>
    </source>
</evidence>
<proteinExistence type="predicted"/>
<feature type="compositionally biased region" description="Gly residues" evidence="1">
    <location>
        <begin position="87"/>
        <end position="110"/>
    </location>
</feature>
<name>A0ABX6H0N9_9MICO</name>
<sequence>MSSTIENQGPTTAEWPPPTAGTAAPGAAEPARSRQPLWRRRRVRWIALAVLAGLLLLGGGFGIGYAVGNSVGSSAVGGFDPSQRGGMPDGGFPGGGGPGSFGDQGSGTGTDSGTDSGTGVDAGAGAATGTAS</sequence>
<keyword evidence="4" id="KW-1185">Reference proteome</keyword>
<dbReference type="RefSeq" id="WP_159423134.1">
    <property type="nucleotide sequence ID" value="NZ_CP047180.1"/>
</dbReference>